<keyword evidence="2" id="KW-0378">Hydrolase</keyword>
<accession>A0ABS4DTY0</accession>
<reference evidence="2 3" key="1">
    <citation type="submission" date="2021-03" db="EMBL/GenBank/DDBJ databases">
        <title>Genomic Encyclopedia of Type Strains, Phase IV (KMG-IV): sequencing the most valuable type-strain genomes for metagenomic binning, comparative biology and taxonomic classification.</title>
        <authorList>
            <person name="Goeker M."/>
        </authorList>
    </citation>
    <scope>NUCLEOTIDE SEQUENCE [LARGE SCALE GENOMIC DNA]</scope>
    <source>
        <strain evidence="2 3">DSM 21600</strain>
    </source>
</reference>
<dbReference type="PROSITE" id="PS51704">
    <property type="entry name" value="GP_PDE"/>
    <property type="match status" value="2"/>
</dbReference>
<dbReference type="PANTHER" id="PTHR46211:SF1">
    <property type="entry name" value="GLYCEROPHOSPHODIESTER PHOSPHODIESTERASE, CYTOPLASMIC"/>
    <property type="match status" value="1"/>
</dbReference>
<dbReference type="EMBL" id="JAGGJU010000001">
    <property type="protein sequence ID" value="MBP1849144.1"/>
    <property type="molecule type" value="Genomic_DNA"/>
</dbReference>
<dbReference type="InterPro" id="IPR017946">
    <property type="entry name" value="PLC-like_Pdiesterase_TIM-brl"/>
</dbReference>
<dbReference type="Proteomes" id="UP000759443">
    <property type="component" value="Unassembled WGS sequence"/>
</dbReference>
<dbReference type="Gene3D" id="3.20.20.190">
    <property type="entry name" value="Phosphatidylinositol (PI) phosphodiesterase"/>
    <property type="match status" value="2"/>
</dbReference>
<dbReference type="CDD" id="cd08566">
    <property type="entry name" value="GDPD_AtGDE_like"/>
    <property type="match status" value="1"/>
</dbReference>
<dbReference type="RefSeq" id="WP_209941998.1">
    <property type="nucleotide sequence ID" value="NZ_JAGGJU010000001.1"/>
</dbReference>
<name>A0ABS4DTY0_9HYPH</name>
<dbReference type="Pfam" id="PF03009">
    <property type="entry name" value="GDPD"/>
    <property type="match status" value="2"/>
</dbReference>
<evidence type="ECO:0000313" key="3">
    <source>
        <dbReference type="Proteomes" id="UP000759443"/>
    </source>
</evidence>
<organism evidence="2 3">
    <name type="scientific">Rhizobium halophytocola</name>
    <dbReference type="NCBI Taxonomy" id="735519"/>
    <lineage>
        <taxon>Bacteria</taxon>
        <taxon>Pseudomonadati</taxon>
        <taxon>Pseudomonadota</taxon>
        <taxon>Alphaproteobacteria</taxon>
        <taxon>Hyphomicrobiales</taxon>
        <taxon>Rhizobiaceae</taxon>
        <taxon>Rhizobium/Agrobacterium group</taxon>
        <taxon>Rhizobium</taxon>
    </lineage>
</organism>
<proteinExistence type="predicted"/>
<dbReference type="InterPro" id="IPR030395">
    <property type="entry name" value="GP_PDE_dom"/>
</dbReference>
<dbReference type="GO" id="GO:0008889">
    <property type="term" value="F:glycerophosphodiester phosphodiesterase activity"/>
    <property type="evidence" value="ECO:0007669"/>
    <property type="project" value="UniProtKB-EC"/>
</dbReference>
<keyword evidence="3" id="KW-1185">Reference proteome</keyword>
<evidence type="ECO:0000313" key="2">
    <source>
        <dbReference type="EMBL" id="MBP1849144.1"/>
    </source>
</evidence>
<dbReference type="SUPFAM" id="SSF51695">
    <property type="entry name" value="PLC-like phosphodiesterases"/>
    <property type="match status" value="2"/>
</dbReference>
<sequence length="485" mass="52662">MRNSIAWPHRPDHRPLTIAHRGASAHAAENTLAAFRTAALLGADMWEIDVQLTQDGVPVVSHDAGLGRAVGIDRDIADLTLPEMKALAPDIPSLAETVALAKALGQSLYVELKADGSGVIAAALLHEMRLERAALGSFKHAEIAALKAVDCPYPLAVLVPLDANPFQLAEQSDADIIHLCWERGGERPQDLATDELLADAEKRGLGVVLWHEERRSVLSDIRALPVLGICTNNPEMMAGTDSLDMRGIGLVCHRGANHFAPENTLAAARLSFEQGAPYVELDVRETADGALVVIHDATLERTTNGTGAVTDRTLAQLKTLDAGSWFSPHFKNERIPTLSEMIALAQSYGRKLYIENKSVAPRRLVELVDDMDFLDDCFFWSGDANLQSGMRTVSQRASIKAGYRAVATPGDADPSLKPSIIEMTIDDYIAHAPDCLARGLKPMMQYFGDDPEVFDRIIAIAPVMINLDRADLLLAALRRAQRQAA</sequence>
<evidence type="ECO:0000259" key="1">
    <source>
        <dbReference type="PROSITE" id="PS51704"/>
    </source>
</evidence>
<dbReference type="PANTHER" id="PTHR46211">
    <property type="entry name" value="GLYCEROPHOSPHORYL DIESTER PHOSPHODIESTERASE"/>
    <property type="match status" value="1"/>
</dbReference>
<protein>
    <submittedName>
        <fullName evidence="2">Glycerophosphoryl diester phosphodiesterase</fullName>
        <ecNumber evidence="2">3.1.4.46</ecNumber>
    </submittedName>
</protein>
<dbReference type="EC" id="3.1.4.46" evidence="2"/>
<gene>
    <name evidence="2" type="ORF">J2Z17_000561</name>
</gene>
<dbReference type="CDD" id="cd08556">
    <property type="entry name" value="GDPD"/>
    <property type="match status" value="1"/>
</dbReference>
<feature type="domain" description="GP-PDE" evidence="1">
    <location>
        <begin position="15"/>
        <end position="241"/>
    </location>
</feature>
<feature type="domain" description="GP-PDE" evidence="1">
    <location>
        <begin position="248"/>
        <end position="485"/>
    </location>
</feature>
<comment type="caution">
    <text evidence="2">The sequence shown here is derived from an EMBL/GenBank/DDBJ whole genome shotgun (WGS) entry which is preliminary data.</text>
</comment>